<dbReference type="CDD" id="cd09272">
    <property type="entry name" value="RNase_HI_RT_Ty1"/>
    <property type="match status" value="1"/>
</dbReference>
<protein>
    <submittedName>
        <fullName evidence="1">Copia protein</fullName>
    </submittedName>
</protein>
<dbReference type="EMBL" id="SSTD01010878">
    <property type="protein sequence ID" value="TYK11190.1"/>
    <property type="molecule type" value="Genomic_DNA"/>
</dbReference>
<evidence type="ECO:0000313" key="2">
    <source>
        <dbReference type="Proteomes" id="UP000321947"/>
    </source>
</evidence>
<dbReference type="PANTHER" id="PTHR11439:SF517">
    <property type="entry name" value="CYSTEINE-RICH RLK (RECEPTOR-LIKE PROTEIN KINASE) 8"/>
    <property type="match status" value="1"/>
</dbReference>
<dbReference type="Proteomes" id="UP000321947">
    <property type="component" value="Unassembled WGS sequence"/>
</dbReference>
<gene>
    <name evidence="1" type="ORF">E5676_scaffold227G00290</name>
</gene>
<accession>A0A5D3CIJ7</accession>
<reference evidence="1 2" key="1">
    <citation type="submission" date="2019-08" db="EMBL/GenBank/DDBJ databases">
        <title>Draft genome sequences of two oriental melons (Cucumis melo L. var makuwa).</title>
        <authorList>
            <person name="Kwon S.-Y."/>
        </authorList>
    </citation>
    <scope>NUCLEOTIDE SEQUENCE [LARGE SCALE GENOMIC DNA]</scope>
    <source>
        <strain evidence="2">cv. Chang Bougi</strain>
        <tissue evidence="1">Leaf</tissue>
    </source>
</reference>
<proteinExistence type="predicted"/>
<organism evidence="1 2">
    <name type="scientific">Cucumis melo var. makuwa</name>
    <name type="common">Oriental melon</name>
    <dbReference type="NCBI Taxonomy" id="1194695"/>
    <lineage>
        <taxon>Eukaryota</taxon>
        <taxon>Viridiplantae</taxon>
        <taxon>Streptophyta</taxon>
        <taxon>Embryophyta</taxon>
        <taxon>Tracheophyta</taxon>
        <taxon>Spermatophyta</taxon>
        <taxon>Magnoliopsida</taxon>
        <taxon>eudicotyledons</taxon>
        <taxon>Gunneridae</taxon>
        <taxon>Pentapetalae</taxon>
        <taxon>rosids</taxon>
        <taxon>fabids</taxon>
        <taxon>Cucurbitales</taxon>
        <taxon>Cucurbitaceae</taxon>
        <taxon>Benincaseae</taxon>
        <taxon>Cucumis</taxon>
    </lineage>
</organism>
<dbReference type="AlphaFoldDB" id="A0A5D3CIJ7"/>
<evidence type="ECO:0000313" key="1">
    <source>
        <dbReference type="EMBL" id="TYK11190.1"/>
    </source>
</evidence>
<comment type="caution">
    <text evidence="1">The sequence shown here is derived from an EMBL/GenBank/DDBJ whole genome shotgun (WGS) entry which is preliminary data.</text>
</comment>
<sequence length="169" mass="19097">MGCFILHLKNSSLKLEGYCDSDSAGDTNDRKSTSGYVFFIGNNTAFTWSSKKQPVVTLSTCEAKYVAAASCVCHAVWLRNLLKTVGILQNDPTMIHVDNKSTIALAKNLVFHDRGKHIDTRFHFIRDCISRKEVQVEYVKTEDQITDIFTKPLKVNVFNNLRTLLGVFF</sequence>
<dbReference type="PANTHER" id="PTHR11439">
    <property type="entry name" value="GAG-POL-RELATED RETROTRANSPOSON"/>
    <property type="match status" value="1"/>
</dbReference>
<name>A0A5D3CIJ7_CUCMM</name>